<dbReference type="Proteomes" id="UP000199126">
    <property type="component" value="Unassembled WGS sequence"/>
</dbReference>
<keyword evidence="1" id="KW-1133">Transmembrane helix</keyword>
<feature type="transmembrane region" description="Helical" evidence="1">
    <location>
        <begin position="69"/>
        <end position="94"/>
    </location>
</feature>
<evidence type="ECO:0000313" key="2">
    <source>
        <dbReference type="EMBL" id="SEO90468.1"/>
    </source>
</evidence>
<feature type="transmembrane region" description="Helical" evidence="1">
    <location>
        <begin position="337"/>
        <end position="360"/>
    </location>
</feature>
<evidence type="ECO:0000313" key="3">
    <source>
        <dbReference type="Proteomes" id="UP000199126"/>
    </source>
</evidence>
<evidence type="ECO:0000256" key="1">
    <source>
        <dbReference type="SAM" id="Phobius"/>
    </source>
</evidence>
<organism evidence="2 3">
    <name type="scientific">Halogranum amylolyticum</name>
    <dbReference type="NCBI Taxonomy" id="660520"/>
    <lineage>
        <taxon>Archaea</taxon>
        <taxon>Methanobacteriati</taxon>
        <taxon>Methanobacteriota</taxon>
        <taxon>Stenosarchaea group</taxon>
        <taxon>Halobacteria</taxon>
        <taxon>Halobacteriales</taxon>
        <taxon>Haloferacaceae</taxon>
    </lineage>
</organism>
<keyword evidence="1" id="KW-0472">Membrane</keyword>
<keyword evidence="3" id="KW-1185">Reference proteome</keyword>
<dbReference type="RefSeq" id="WP_089825203.1">
    <property type="nucleotide sequence ID" value="NZ_FODV01000007.1"/>
</dbReference>
<accession>A0A1H8TIY1</accession>
<name>A0A1H8TIY1_9EURY</name>
<reference evidence="3" key="1">
    <citation type="submission" date="2016-10" db="EMBL/GenBank/DDBJ databases">
        <authorList>
            <person name="Varghese N."/>
            <person name="Submissions S."/>
        </authorList>
    </citation>
    <scope>NUCLEOTIDE SEQUENCE [LARGE SCALE GENOMIC DNA]</scope>
    <source>
        <strain evidence="3">CGMCC 1.10121</strain>
    </source>
</reference>
<keyword evidence="1" id="KW-0812">Transmembrane</keyword>
<feature type="transmembrane region" description="Helical" evidence="1">
    <location>
        <begin position="155"/>
        <end position="176"/>
    </location>
</feature>
<dbReference type="EMBL" id="FODV01000007">
    <property type="protein sequence ID" value="SEO90468.1"/>
    <property type="molecule type" value="Genomic_DNA"/>
</dbReference>
<feature type="transmembrane region" description="Helical" evidence="1">
    <location>
        <begin position="121"/>
        <end position="143"/>
    </location>
</feature>
<proteinExistence type="predicted"/>
<feature type="transmembrane region" description="Helical" evidence="1">
    <location>
        <begin position="24"/>
        <end position="48"/>
    </location>
</feature>
<sequence>MLTAQIGAGPTAVAIVLGLLDATVIRLLGATFAVLLAVSILWLQFYVGDPTSVRATADSSTDELASRPGADWVAAMLVTIATAGVGFVGVQFLLDTYPLAVTGDLAFPVGLTSATATGTSVFAAMALNAIRYLVFAGGVLVVLGANEQQRTPWQLAVVAFVAAALLPTGLLLAVGVEFDLGRSVSIGRDAVFPTVAVVGFQRAYELVDVDGPADAAGSDGRSPLVRRVAGVFLDCQRIYGRLTGASIAVSDTALCHTIAARTLATTGAGATLAGVVWFVETLSRGWWEYVPTPGGVVAVLVGDLLRVGVGVVVTTLALTALVLATLWLVVPPLAASRIVFAVGTFSVSCGALNVLTTFVLPTPVHVMVGHVVNWRLVASQPGSSLIWLADLFNAPAAIVLVGFACGAITLRRTAVGRA</sequence>
<dbReference type="AlphaFoldDB" id="A0A1H8TIY1"/>
<gene>
    <name evidence="2" type="ORF">SAMN04487948_10762</name>
</gene>
<feature type="transmembrane region" description="Helical" evidence="1">
    <location>
        <begin position="385"/>
        <end position="410"/>
    </location>
</feature>
<protein>
    <submittedName>
        <fullName evidence="2">Uncharacterized protein</fullName>
    </submittedName>
</protein>
<feature type="transmembrane region" description="Helical" evidence="1">
    <location>
        <begin position="307"/>
        <end position="330"/>
    </location>
</feature>